<dbReference type="EMBL" id="JMIW01000007">
    <property type="protein sequence ID" value="KEO88714.1"/>
    <property type="molecule type" value="Genomic_DNA"/>
</dbReference>
<sequence length="208" mass="22328">MSAKSVARGTRRGTARLTGKLLGSFGVFLQGAIENPGMVGALFPSSKATVQGMLQLVDWKGCKVVVEYGPGIGTFTRPILELLPADARLIAIDTNAHFIDHLKDTIRDPRFKAVLGSAADVEAIVGAAGFGKADIVISGLPFSGLPEPLAKSIVEASYRVLKPGGGFLTYQYRLIARRLTEAVFDRIDTKVMWANMPPNNLTWGWKAA</sequence>
<dbReference type="InterPro" id="IPR029063">
    <property type="entry name" value="SAM-dependent_MTases_sf"/>
</dbReference>
<dbReference type="InterPro" id="IPR041698">
    <property type="entry name" value="Methyltransf_25"/>
</dbReference>
<dbReference type="eggNOG" id="COG3963">
    <property type="taxonomic scope" value="Bacteria"/>
</dbReference>
<feature type="domain" description="Methyltransferase" evidence="1">
    <location>
        <begin position="65"/>
        <end position="165"/>
    </location>
</feature>
<gene>
    <name evidence="2" type="ORF">EH31_14830</name>
</gene>
<dbReference type="CDD" id="cd02440">
    <property type="entry name" value="AdoMet_MTases"/>
    <property type="match status" value="1"/>
</dbReference>
<protein>
    <recommendedName>
        <fullName evidence="1">Methyltransferase domain-containing protein</fullName>
    </recommendedName>
</protein>
<name>A0A074M5W1_ERYLO</name>
<reference evidence="2 3" key="1">
    <citation type="submission" date="2014-04" db="EMBL/GenBank/DDBJ databases">
        <title>A comprehensive comparison of genomes of Erythrobacter spp. strains.</title>
        <authorList>
            <person name="Zheng Q."/>
        </authorList>
    </citation>
    <scope>NUCLEOTIDE SEQUENCE [LARGE SCALE GENOMIC DNA]</scope>
    <source>
        <strain evidence="2 3">DSM 6997</strain>
    </source>
</reference>
<dbReference type="Pfam" id="PF13649">
    <property type="entry name" value="Methyltransf_25"/>
    <property type="match status" value="1"/>
</dbReference>
<comment type="caution">
    <text evidence="2">The sequence shown here is derived from an EMBL/GenBank/DDBJ whole genome shotgun (WGS) entry which is preliminary data.</text>
</comment>
<proteinExistence type="predicted"/>
<dbReference type="STRING" id="1044.EH31_14830"/>
<dbReference type="AlphaFoldDB" id="A0A074M5W1"/>
<evidence type="ECO:0000313" key="2">
    <source>
        <dbReference type="EMBL" id="KEO88714.1"/>
    </source>
</evidence>
<dbReference type="Proteomes" id="UP000027647">
    <property type="component" value="Unassembled WGS sequence"/>
</dbReference>
<dbReference type="Gene3D" id="3.40.50.150">
    <property type="entry name" value="Vaccinia Virus protein VP39"/>
    <property type="match status" value="1"/>
</dbReference>
<evidence type="ECO:0000259" key="1">
    <source>
        <dbReference type="Pfam" id="PF13649"/>
    </source>
</evidence>
<evidence type="ECO:0000313" key="3">
    <source>
        <dbReference type="Proteomes" id="UP000027647"/>
    </source>
</evidence>
<organism evidence="2 3">
    <name type="scientific">Erythrobacter longus</name>
    <dbReference type="NCBI Taxonomy" id="1044"/>
    <lineage>
        <taxon>Bacteria</taxon>
        <taxon>Pseudomonadati</taxon>
        <taxon>Pseudomonadota</taxon>
        <taxon>Alphaproteobacteria</taxon>
        <taxon>Sphingomonadales</taxon>
        <taxon>Erythrobacteraceae</taxon>
        <taxon>Erythrobacter/Porphyrobacter group</taxon>
        <taxon>Erythrobacter</taxon>
    </lineage>
</organism>
<keyword evidence="3" id="KW-1185">Reference proteome</keyword>
<dbReference type="SUPFAM" id="SSF53335">
    <property type="entry name" value="S-adenosyl-L-methionine-dependent methyltransferases"/>
    <property type="match status" value="1"/>
</dbReference>
<accession>A0A074M5W1</accession>